<keyword evidence="2" id="KW-0408">Iron</keyword>
<evidence type="ECO:0000313" key="5">
    <source>
        <dbReference type="EMBL" id="EMZ23865.1"/>
    </source>
</evidence>
<evidence type="ECO:0000313" key="6">
    <source>
        <dbReference type="Proteomes" id="UP000012589"/>
    </source>
</evidence>
<sequence length="278" mass="32810">MDIIEQKINTKDYLTKSNLPASDYVINPYVGCTHACKYCYARFMKRFTGHKEEWGKFIDIKHCEKPINLKRLKGKSVFMSSVTDCYNSYEEKYGITRKILEQLVNADCQITISTKSMLILRDMELLKRMSNLKVAFSINTLDEVFRADMDKGSSIKDRLHAIEKLHNAGIHTVLFMSPIFPYITEWKDIIESTKENVCEYWFENLNLRGDYKSSILSYINTHYPDLKEKYEAIYLNKDSTYWNTLADLLNTYCDELGLNYVNYFYHEKLVKDKLNYVH</sequence>
<dbReference type="eggNOG" id="COG1533">
    <property type="taxonomic scope" value="Bacteria"/>
</dbReference>
<keyword evidence="1" id="KW-0479">Metal-binding</keyword>
<dbReference type="SFLD" id="SFLDS00029">
    <property type="entry name" value="Radical_SAM"/>
    <property type="match status" value="1"/>
</dbReference>
<dbReference type="PANTHER" id="PTHR43432">
    <property type="entry name" value="SLR0285 PROTEIN"/>
    <property type="match status" value="1"/>
</dbReference>
<dbReference type="InterPro" id="IPR007197">
    <property type="entry name" value="rSAM"/>
</dbReference>
<feature type="domain" description="Elp3/MiaA/NifB-like radical SAM core" evidence="4">
    <location>
        <begin position="22"/>
        <end position="238"/>
    </location>
</feature>
<accession>N2ACN3</accession>
<proteinExistence type="predicted"/>
<dbReference type="InterPro" id="IPR006638">
    <property type="entry name" value="Elp3/MiaA/NifB-like_rSAM"/>
</dbReference>
<dbReference type="InterPro" id="IPR058240">
    <property type="entry name" value="rSAM_sf"/>
</dbReference>
<evidence type="ECO:0000256" key="3">
    <source>
        <dbReference type="ARBA" id="ARBA00023014"/>
    </source>
</evidence>
<reference evidence="5 6" key="1">
    <citation type="journal article" date="2014" name="Genome Announc.">
        <title>Draft genome sequences of the altered schaedler flora, a defined bacterial community from gnotobiotic mice.</title>
        <authorList>
            <person name="Wannemuehler M.J."/>
            <person name="Overstreet A.M."/>
            <person name="Ward D.V."/>
            <person name="Phillips G.J."/>
        </authorList>
    </citation>
    <scope>NUCLEOTIDE SEQUENCE [LARGE SCALE GENOMIC DNA]</scope>
    <source>
        <strain evidence="5 6">ASF492</strain>
    </source>
</reference>
<dbReference type="EMBL" id="AQFT01000101">
    <property type="protein sequence ID" value="EMZ23865.1"/>
    <property type="molecule type" value="Genomic_DNA"/>
</dbReference>
<dbReference type="PANTHER" id="PTHR43432:SF3">
    <property type="entry name" value="SLR0285 PROTEIN"/>
    <property type="match status" value="1"/>
</dbReference>
<dbReference type="InterPro" id="IPR040086">
    <property type="entry name" value="MJ0683-like"/>
</dbReference>
<dbReference type="Proteomes" id="UP000012589">
    <property type="component" value="Unassembled WGS sequence"/>
</dbReference>
<dbReference type="STRING" id="1235802.C823_03492"/>
<dbReference type="HOGENOM" id="CLU_015525_2_2_9"/>
<dbReference type="GO" id="GO:0046872">
    <property type="term" value="F:metal ion binding"/>
    <property type="evidence" value="ECO:0007669"/>
    <property type="project" value="UniProtKB-KW"/>
</dbReference>
<keyword evidence="3" id="KW-0411">Iron-sulfur</keyword>
<keyword evidence="6" id="KW-1185">Reference proteome</keyword>
<dbReference type="GO" id="GO:0051536">
    <property type="term" value="F:iron-sulfur cluster binding"/>
    <property type="evidence" value="ECO:0007669"/>
    <property type="project" value="UniProtKB-KW"/>
</dbReference>
<comment type="caution">
    <text evidence="5">The sequence shown here is derived from an EMBL/GenBank/DDBJ whole genome shotgun (WGS) entry which is preliminary data.</text>
</comment>
<dbReference type="Pfam" id="PF04055">
    <property type="entry name" value="Radical_SAM"/>
    <property type="match status" value="1"/>
</dbReference>
<name>N2ACN3_9FIRM</name>
<dbReference type="PATRIC" id="fig|1235802.3.peg.3679"/>
<dbReference type="OrthoDB" id="9785699at2"/>
<dbReference type="SUPFAM" id="SSF102114">
    <property type="entry name" value="Radical SAM enzymes"/>
    <property type="match status" value="1"/>
</dbReference>
<gene>
    <name evidence="5" type="ORF">C823_03492</name>
</gene>
<evidence type="ECO:0000256" key="1">
    <source>
        <dbReference type="ARBA" id="ARBA00022723"/>
    </source>
</evidence>
<dbReference type="SFLD" id="SFLDG01084">
    <property type="entry name" value="Uncharacterised_Radical_SAM_Su"/>
    <property type="match status" value="1"/>
</dbReference>
<dbReference type="SMART" id="SM00729">
    <property type="entry name" value="Elp3"/>
    <property type="match status" value="1"/>
</dbReference>
<dbReference type="AlphaFoldDB" id="N2ACN3"/>
<evidence type="ECO:0000256" key="2">
    <source>
        <dbReference type="ARBA" id="ARBA00023004"/>
    </source>
</evidence>
<organism evidence="5 6">
    <name type="scientific">Eubacterium plexicaudatum ASF492</name>
    <dbReference type="NCBI Taxonomy" id="1235802"/>
    <lineage>
        <taxon>Bacteria</taxon>
        <taxon>Bacillati</taxon>
        <taxon>Bacillota</taxon>
        <taxon>Clostridia</taxon>
        <taxon>Eubacteriales</taxon>
        <taxon>Eubacteriaceae</taxon>
        <taxon>Eubacterium</taxon>
    </lineage>
</organism>
<dbReference type="Gene3D" id="3.80.30.30">
    <property type="match status" value="1"/>
</dbReference>
<evidence type="ECO:0000259" key="4">
    <source>
        <dbReference type="SMART" id="SM00729"/>
    </source>
</evidence>
<dbReference type="CDD" id="cd01335">
    <property type="entry name" value="Radical_SAM"/>
    <property type="match status" value="1"/>
</dbReference>
<dbReference type="GO" id="GO:0003824">
    <property type="term" value="F:catalytic activity"/>
    <property type="evidence" value="ECO:0007669"/>
    <property type="project" value="InterPro"/>
</dbReference>
<protein>
    <recommendedName>
        <fullName evidence="4">Elp3/MiaA/NifB-like radical SAM core domain-containing protein</fullName>
    </recommendedName>
</protein>